<dbReference type="InterPro" id="IPR036899">
    <property type="entry name" value="Ribosomal_uL13_sf"/>
</dbReference>
<comment type="function">
    <text evidence="6 8">This protein is one of the early assembly proteins of the 50S ribosomal subunit, although it is not seen to bind rRNA by itself. It is important during the early stages of 50S assembly.</text>
</comment>
<evidence type="ECO:0000256" key="3">
    <source>
        <dbReference type="ARBA" id="ARBA00022980"/>
    </source>
</evidence>
<sequence length="152" mass="16729">MDTLSYKTVSANSATVNKEWVVVDAAGMPLGRLASAVAKLLRGKHKPNFTPHVDCGDNVIVINAEKVKLTGNKLNDKVYLRYTGYPGGQRSQTPAEIMSKYPERLVQKAVKGMLPKNRLGRAIQGNMRVYVGAEHNQEAQNPKVIDLNTIKL</sequence>
<proteinExistence type="inferred from homology"/>
<comment type="subunit">
    <text evidence="2 6">Part of the 50S ribosomal subunit.</text>
</comment>
<evidence type="ECO:0000256" key="7">
    <source>
        <dbReference type="RuleBase" id="RU003877"/>
    </source>
</evidence>
<comment type="similarity">
    <text evidence="1 6 7">Belongs to the universal ribosomal protein uL13 family.</text>
</comment>
<dbReference type="AlphaFoldDB" id="A0A2T5C6I8"/>
<dbReference type="Gene3D" id="3.90.1180.10">
    <property type="entry name" value="Ribosomal protein L13"/>
    <property type="match status" value="1"/>
</dbReference>
<dbReference type="RefSeq" id="WP_107820624.1">
    <property type="nucleotide sequence ID" value="NZ_OY782574.1"/>
</dbReference>
<organism evidence="9 10">
    <name type="scientific">Mangrovibacterium marinum</name>
    <dbReference type="NCBI Taxonomy" id="1639118"/>
    <lineage>
        <taxon>Bacteria</taxon>
        <taxon>Pseudomonadati</taxon>
        <taxon>Bacteroidota</taxon>
        <taxon>Bacteroidia</taxon>
        <taxon>Marinilabiliales</taxon>
        <taxon>Prolixibacteraceae</taxon>
        <taxon>Mangrovibacterium</taxon>
    </lineage>
</organism>
<dbReference type="Proteomes" id="UP000243525">
    <property type="component" value="Unassembled WGS sequence"/>
</dbReference>
<keyword evidence="4 6" id="KW-0687">Ribonucleoprotein</keyword>
<dbReference type="PANTHER" id="PTHR11545:SF2">
    <property type="entry name" value="LARGE RIBOSOMAL SUBUNIT PROTEIN UL13M"/>
    <property type="match status" value="1"/>
</dbReference>
<evidence type="ECO:0000256" key="6">
    <source>
        <dbReference type="HAMAP-Rule" id="MF_01366"/>
    </source>
</evidence>
<dbReference type="PANTHER" id="PTHR11545">
    <property type="entry name" value="RIBOSOMAL PROTEIN L13"/>
    <property type="match status" value="1"/>
</dbReference>
<evidence type="ECO:0000313" key="9">
    <source>
        <dbReference type="EMBL" id="PTN10522.1"/>
    </source>
</evidence>
<dbReference type="Pfam" id="PF00572">
    <property type="entry name" value="Ribosomal_L13"/>
    <property type="match status" value="1"/>
</dbReference>
<dbReference type="PIRSF" id="PIRSF002181">
    <property type="entry name" value="Ribosomal_L13"/>
    <property type="match status" value="1"/>
</dbReference>
<dbReference type="InterPro" id="IPR005822">
    <property type="entry name" value="Ribosomal_uL13"/>
</dbReference>
<dbReference type="NCBIfam" id="TIGR01066">
    <property type="entry name" value="rplM_bact"/>
    <property type="match status" value="1"/>
</dbReference>
<evidence type="ECO:0000256" key="2">
    <source>
        <dbReference type="ARBA" id="ARBA00011838"/>
    </source>
</evidence>
<evidence type="ECO:0000256" key="1">
    <source>
        <dbReference type="ARBA" id="ARBA00006227"/>
    </source>
</evidence>
<keyword evidence="10" id="KW-1185">Reference proteome</keyword>
<gene>
    <name evidence="6 8" type="primary">rplM</name>
    <name evidence="9" type="ORF">C8N47_101171</name>
</gene>
<dbReference type="EMBL" id="QAAD01000001">
    <property type="protein sequence ID" value="PTN10522.1"/>
    <property type="molecule type" value="Genomic_DNA"/>
</dbReference>
<dbReference type="GO" id="GO:0017148">
    <property type="term" value="P:negative regulation of translation"/>
    <property type="evidence" value="ECO:0007669"/>
    <property type="project" value="TreeGrafter"/>
</dbReference>
<dbReference type="GO" id="GO:0003729">
    <property type="term" value="F:mRNA binding"/>
    <property type="evidence" value="ECO:0007669"/>
    <property type="project" value="TreeGrafter"/>
</dbReference>
<dbReference type="GO" id="GO:0006412">
    <property type="term" value="P:translation"/>
    <property type="evidence" value="ECO:0007669"/>
    <property type="project" value="UniProtKB-UniRule"/>
</dbReference>
<evidence type="ECO:0000256" key="5">
    <source>
        <dbReference type="ARBA" id="ARBA00035201"/>
    </source>
</evidence>
<evidence type="ECO:0000256" key="4">
    <source>
        <dbReference type="ARBA" id="ARBA00023274"/>
    </source>
</evidence>
<reference evidence="9 10" key="1">
    <citation type="submission" date="2018-04" db="EMBL/GenBank/DDBJ databases">
        <title>Genomic Encyclopedia of Archaeal and Bacterial Type Strains, Phase II (KMG-II): from individual species to whole genera.</title>
        <authorList>
            <person name="Goeker M."/>
        </authorList>
    </citation>
    <scope>NUCLEOTIDE SEQUENCE [LARGE SCALE GENOMIC DNA]</scope>
    <source>
        <strain evidence="9 10">DSM 28823</strain>
    </source>
</reference>
<dbReference type="SUPFAM" id="SSF52161">
    <property type="entry name" value="Ribosomal protein L13"/>
    <property type="match status" value="1"/>
</dbReference>
<evidence type="ECO:0000313" key="10">
    <source>
        <dbReference type="Proteomes" id="UP000243525"/>
    </source>
</evidence>
<comment type="caution">
    <text evidence="9">The sequence shown here is derived from an EMBL/GenBank/DDBJ whole genome shotgun (WGS) entry which is preliminary data.</text>
</comment>
<dbReference type="CDD" id="cd00392">
    <property type="entry name" value="Ribosomal_L13"/>
    <property type="match status" value="1"/>
</dbReference>
<dbReference type="OrthoDB" id="9801330at2"/>
<dbReference type="InterPro" id="IPR023563">
    <property type="entry name" value="Ribosomal_uL13_CS"/>
</dbReference>
<dbReference type="InterPro" id="IPR005823">
    <property type="entry name" value="Ribosomal_uL13_bac-type"/>
</dbReference>
<evidence type="ECO:0000256" key="8">
    <source>
        <dbReference type="RuleBase" id="RU003878"/>
    </source>
</evidence>
<dbReference type="GO" id="GO:0003735">
    <property type="term" value="F:structural constituent of ribosome"/>
    <property type="evidence" value="ECO:0007669"/>
    <property type="project" value="InterPro"/>
</dbReference>
<dbReference type="HAMAP" id="MF_01366">
    <property type="entry name" value="Ribosomal_uL13"/>
    <property type="match status" value="1"/>
</dbReference>
<dbReference type="GO" id="GO:0022625">
    <property type="term" value="C:cytosolic large ribosomal subunit"/>
    <property type="evidence" value="ECO:0007669"/>
    <property type="project" value="TreeGrafter"/>
</dbReference>
<name>A0A2T5C6I8_9BACT</name>
<protein>
    <recommendedName>
        <fullName evidence="5 6">Large ribosomal subunit protein uL13</fullName>
    </recommendedName>
</protein>
<dbReference type="FunFam" id="3.90.1180.10:FF:000001">
    <property type="entry name" value="50S ribosomal protein L13"/>
    <property type="match status" value="1"/>
</dbReference>
<dbReference type="PROSITE" id="PS00783">
    <property type="entry name" value="RIBOSOMAL_L13"/>
    <property type="match status" value="1"/>
</dbReference>
<keyword evidence="3 6" id="KW-0689">Ribosomal protein</keyword>
<accession>A0A2T5C6I8</accession>